<dbReference type="Pfam" id="PF25881">
    <property type="entry name" value="HH_YBHG"/>
    <property type="match status" value="1"/>
</dbReference>
<proteinExistence type="predicted"/>
<feature type="domain" description="YbhG-like alpha-helical hairpin" evidence="2">
    <location>
        <begin position="83"/>
        <end position="200"/>
    </location>
</feature>
<name>A0A931BRG1_9HYPH</name>
<evidence type="ECO:0000259" key="2">
    <source>
        <dbReference type="Pfam" id="PF25881"/>
    </source>
</evidence>
<feature type="coiled-coil region" evidence="1">
    <location>
        <begin position="146"/>
        <end position="206"/>
    </location>
</feature>
<dbReference type="InterPro" id="IPR059052">
    <property type="entry name" value="HH_YbhG-like"/>
</dbReference>
<dbReference type="EMBL" id="JADQDO010000002">
    <property type="protein sequence ID" value="MBF9233283.1"/>
    <property type="molecule type" value="Genomic_DNA"/>
</dbReference>
<evidence type="ECO:0000313" key="3">
    <source>
        <dbReference type="EMBL" id="MBF9233283.1"/>
    </source>
</evidence>
<gene>
    <name evidence="3" type="ORF">I2H38_07795</name>
</gene>
<protein>
    <submittedName>
        <fullName evidence="3">HlyD family efflux transporter periplasmic adaptor subunit</fullName>
    </submittedName>
</protein>
<sequence>MNRKLLAALALILVIGGAIVWAVLRSERGNDLFQGYVEGYYVYAAPETGGRIENLTVDSGSQVKAGQFLFRIEGSMELAQRDQAAALVQQTQSQLANLQASLQRPEEIAILQAQERQAQAQLTLSTTDLDRQKTLYERGISAKATYDQAKATNDRDKAALEAVQRQIQAGRITARTAEIGAAEAAVKAAQANLDQAETRLAKLKVYAPADAQVQDVYFRTGEVANAGQPVLSLLPPGNRRIRFYVPEPRLSTIALGEVVGVTCDNCRQGLTAAITFISHDAEFTPPVIFSLEERAKLVFRVEATPIGDYVLPVGQPVSVIPPEKRS</sequence>
<dbReference type="GO" id="GO:0005886">
    <property type="term" value="C:plasma membrane"/>
    <property type="evidence" value="ECO:0007669"/>
    <property type="project" value="TreeGrafter"/>
</dbReference>
<dbReference type="Gene3D" id="2.40.50.100">
    <property type="match status" value="2"/>
</dbReference>
<dbReference type="SUPFAM" id="SSF111369">
    <property type="entry name" value="HlyD-like secretion proteins"/>
    <property type="match status" value="3"/>
</dbReference>
<dbReference type="Proteomes" id="UP000599312">
    <property type="component" value="Unassembled WGS sequence"/>
</dbReference>
<dbReference type="Gene3D" id="2.40.30.170">
    <property type="match status" value="1"/>
</dbReference>
<dbReference type="AlphaFoldDB" id="A0A931BRG1"/>
<accession>A0A931BRG1</accession>
<dbReference type="PANTHER" id="PTHR30438:SF2">
    <property type="entry name" value="MEMBRANE PROTEIN"/>
    <property type="match status" value="1"/>
</dbReference>
<dbReference type="Gene3D" id="1.10.287.470">
    <property type="entry name" value="Helix hairpin bin"/>
    <property type="match status" value="3"/>
</dbReference>
<keyword evidence="1" id="KW-0175">Coiled coil</keyword>
<dbReference type="PANTHER" id="PTHR30438">
    <property type="entry name" value="36 KDA ANTIGEN-RELATED"/>
    <property type="match status" value="1"/>
</dbReference>
<evidence type="ECO:0000256" key="1">
    <source>
        <dbReference type="SAM" id="Coils"/>
    </source>
</evidence>
<keyword evidence="4" id="KW-1185">Reference proteome</keyword>
<evidence type="ECO:0000313" key="4">
    <source>
        <dbReference type="Proteomes" id="UP000599312"/>
    </source>
</evidence>
<comment type="caution">
    <text evidence="3">The sequence shown here is derived from an EMBL/GenBank/DDBJ whole genome shotgun (WGS) entry which is preliminary data.</text>
</comment>
<reference evidence="3" key="1">
    <citation type="submission" date="2020-11" db="EMBL/GenBank/DDBJ databases">
        <authorList>
            <person name="Kim M.K."/>
        </authorList>
    </citation>
    <scope>NUCLEOTIDE SEQUENCE</scope>
    <source>
        <strain evidence="3">BT350</strain>
    </source>
</reference>
<dbReference type="RefSeq" id="WP_196271240.1">
    <property type="nucleotide sequence ID" value="NZ_JADQDO010000002.1"/>
</dbReference>
<organism evidence="3 4">
    <name type="scientific">Microvirga alba</name>
    <dbReference type="NCBI Taxonomy" id="2791025"/>
    <lineage>
        <taxon>Bacteria</taxon>
        <taxon>Pseudomonadati</taxon>
        <taxon>Pseudomonadota</taxon>
        <taxon>Alphaproteobacteria</taxon>
        <taxon>Hyphomicrobiales</taxon>
        <taxon>Methylobacteriaceae</taxon>
        <taxon>Microvirga</taxon>
    </lineage>
</organism>